<dbReference type="Pfam" id="PF00096">
    <property type="entry name" value="zf-C2H2"/>
    <property type="match status" value="3"/>
</dbReference>
<sequence>MGFLCHHCGKEFISKQNYNKHLSTFHEEKEKIEDDHVSENQHRVVCSFCGKEYKRKDNLQKHISAVHKNKNKDSGMKTCILCNAIMNEDCFQNHLIEKHRPNFNNIADEKPLLNCPVCSVGFSSSSSLQYHKKRVHNENPNRREMTINCPLCDFTTKCCNKTEMLQHFTENHNITLISKTYQFNSFNEFNNWKNKIEKETTSKFIRTRTKPDVILYTCHRSGKHNPTTVKRNVRLAGSCKINGFCPAFMKVTMINEIVTVTYQTTHVGHINDLKHINLTPEERKSIAVEIANNTPYDDILNKIRSSLSDTPLQRFHLTNRKDINNIKKSFDLNAIAVEHEFNLESEEQE</sequence>
<evidence type="ECO:0000313" key="3">
    <source>
        <dbReference type="EMBL" id="JAS09237.1"/>
    </source>
</evidence>
<dbReference type="GO" id="GO:0008270">
    <property type="term" value="F:zinc ion binding"/>
    <property type="evidence" value="ECO:0007669"/>
    <property type="project" value="UniProtKB-KW"/>
</dbReference>
<dbReference type="PANTHER" id="PTHR33936">
    <property type="entry name" value="PROTEIN CBG17840"/>
    <property type="match status" value="1"/>
</dbReference>
<evidence type="ECO:0000256" key="1">
    <source>
        <dbReference type="PROSITE-ProRule" id="PRU00042"/>
    </source>
</evidence>
<dbReference type="Gene3D" id="3.30.160.60">
    <property type="entry name" value="Classic Zinc Finger"/>
    <property type="match status" value="2"/>
</dbReference>
<dbReference type="AlphaFoldDB" id="A0A1B6C6Y4"/>
<keyword evidence="1" id="KW-0862">Zinc</keyword>
<dbReference type="SMART" id="SM00355">
    <property type="entry name" value="ZnF_C2H2"/>
    <property type="match status" value="5"/>
</dbReference>
<feature type="domain" description="C2H2-type" evidence="2">
    <location>
        <begin position="113"/>
        <end position="141"/>
    </location>
</feature>
<protein>
    <recommendedName>
        <fullName evidence="2">C2H2-type domain-containing protein</fullName>
    </recommendedName>
</protein>
<evidence type="ECO:0000259" key="2">
    <source>
        <dbReference type="PROSITE" id="PS50157"/>
    </source>
</evidence>
<reference evidence="3" key="1">
    <citation type="submission" date="2015-12" db="EMBL/GenBank/DDBJ databases">
        <title>De novo transcriptome assembly of four potential Pierce s Disease insect vectors from Arizona vineyards.</title>
        <authorList>
            <person name="Tassone E.E."/>
        </authorList>
    </citation>
    <scope>NUCLEOTIDE SEQUENCE</scope>
</reference>
<name>A0A1B6C6Y4_9HEMI</name>
<accession>A0A1B6C6Y4</accession>
<dbReference type="SUPFAM" id="SSF57667">
    <property type="entry name" value="beta-beta-alpha zinc fingers"/>
    <property type="match status" value="1"/>
</dbReference>
<feature type="non-terminal residue" evidence="3">
    <location>
        <position position="349"/>
    </location>
</feature>
<dbReference type="EMBL" id="GEDC01028061">
    <property type="protein sequence ID" value="JAS09237.1"/>
    <property type="molecule type" value="Transcribed_RNA"/>
</dbReference>
<organism evidence="3">
    <name type="scientific">Clastoptera arizonana</name>
    <name type="common">Arizona spittle bug</name>
    <dbReference type="NCBI Taxonomy" id="38151"/>
    <lineage>
        <taxon>Eukaryota</taxon>
        <taxon>Metazoa</taxon>
        <taxon>Ecdysozoa</taxon>
        <taxon>Arthropoda</taxon>
        <taxon>Hexapoda</taxon>
        <taxon>Insecta</taxon>
        <taxon>Pterygota</taxon>
        <taxon>Neoptera</taxon>
        <taxon>Paraneoptera</taxon>
        <taxon>Hemiptera</taxon>
        <taxon>Auchenorrhyncha</taxon>
        <taxon>Cercopoidea</taxon>
        <taxon>Clastopteridae</taxon>
        <taxon>Clastoptera</taxon>
    </lineage>
</organism>
<keyword evidence="1" id="KW-0863">Zinc-finger</keyword>
<dbReference type="PROSITE" id="PS00028">
    <property type="entry name" value="ZINC_FINGER_C2H2_1"/>
    <property type="match status" value="3"/>
</dbReference>
<feature type="domain" description="C2H2-type" evidence="2">
    <location>
        <begin position="3"/>
        <end position="31"/>
    </location>
</feature>
<dbReference type="InterPro" id="IPR052797">
    <property type="entry name" value="RegFact_GeneExpr_CellDeath"/>
</dbReference>
<proteinExistence type="predicted"/>
<dbReference type="InterPro" id="IPR036236">
    <property type="entry name" value="Znf_C2H2_sf"/>
</dbReference>
<dbReference type="PANTHER" id="PTHR33936:SF24">
    <property type="entry name" value="C2H2-TYPE DOMAIN-CONTAINING PROTEIN"/>
    <property type="match status" value="1"/>
</dbReference>
<keyword evidence="1" id="KW-0479">Metal-binding</keyword>
<dbReference type="PROSITE" id="PS50157">
    <property type="entry name" value="ZINC_FINGER_C2H2_2"/>
    <property type="match status" value="3"/>
</dbReference>
<dbReference type="InterPro" id="IPR013087">
    <property type="entry name" value="Znf_C2H2_type"/>
</dbReference>
<gene>
    <name evidence="3" type="ORF">g.12189</name>
</gene>
<feature type="domain" description="C2H2-type" evidence="2">
    <location>
        <begin position="44"/>
        <end position="72"/>
    </location>
</feature>